<keyword evidence="2" id="KW-0614">Plasmid</keyword>
<dbReference type="AlphaFoldDB" id="A0A6H0RXY1"/>
<evidence type="ECO:0000313" key="2">
    <source>
        <dbReference type="EMBL" id="QIV79820.1"/>
    </source>
</evidence>
<dbReference type="Gene3D" id="1.10.10.10">
    <property type="entry name" value="Winged helix-like DNA-binding domain superfamily/Winged helix DNA-binding domain"/>
    <property type="match status" value="1"/>
</dbReference>
<dbReference type="SUPFAM" id="SSF46689">
    <property type="entry name" value="Homeodomain-like"/>
    <property type="match status" value="1"/>
</dbReference>
<keyword evidence="1" id="KW-0175">Coiled coil</keyword>
<reference evidence="2 3" key="1">
    <citation type="submission" date="2019-04" db="EMBL/GenBank/DDBJ databases">
        <title>Draft, Whole-Genome Sequence of the Anthracene-degrading Mycobacterium frederiksbergense LB501T, Isolated from a Polycyclic Aromatic Hydrocarbon (PAH)-Contaminated Soil.</title>
        <authorList>
            <person name="Augelletti F."/>
        </authorList>
    </citation>
    <scope>NUCLEOTIDE SEQUENCE [LARGE SCALE GENOMIC DNA]</scope>
    <source>
        <strain evidence="2 3">LB 501T</strain>
        <plasmid evidence="2 3">unnamed2</plasmid>
    </source>
</reference>
<evidence type="ECO:0000256" key="1">
    <source>
        <dbReference type="SAM" id="Coils"/>
    </source>
</evidence>
<gene>
    <name evidence="2" type="ORF">EXE63_01990</name>
</gene>
<keyword evidence="3" id="KW-1185">Reference proteome</keyword>
<dbReference type="Proteomes" id="UP000501849">
    <property type="component" value="Plasmid unnamed2"/>
</dbReference>
<accession>A0A6H0RXY1</accession>
<dbReference type="InterPro" id="IPR036388">
    <property type="entry name" value="WH-like_DNA-bd_sf"/>
</dbReference>
<dbReference type="InterPro" id="IPR009057">
    <property type="entry name" value="Homeodomain-like_sf"/>
</dbReference>
<sequence length="121" mass="13453">MPKKIEPEVRERALRLLETHGGEYPSLTAASAAIAKQLGVGKETVRRWAVQAQIDGGLRHGVTSEESAEIKKLKAENRQLREDVMILKAATTFFAGELCATRRQVNREVVRDRLCWVVAAA</sequence>
<dbReference type="EMBL" id="CP038798">
    <property type="protein sequence ID" value="QIV79820.1"/>
    <property type="molecule type" value="Genomic_DNA"/>
</dbReference>
<feature type="coiled-coil region" evidence="1">
    <location>
        <begin position="63"/>
        <end position="90"/>
    </location>
</feature>
<evidence type="ECO:0008006" key="4">
    <source>
        <dbReference type="Google" id="ProtNLM"/>
    </source>
</evidence>
<name>A0A6H0RXY1_9MYCO</name>
<evidence type="ECO:0000313" key="3">
    <source>
        <dbReference type="Proteomes" id="UP000501849"/>
    </source>
</evidence>
<protein>
    <recommendedName>
        <fullName evidence="4">Transposase</fullName>
    </recommendedName>
</protein>
<organism evidence="2 3">
    <name type="scientific">Mycolicibacterium frederiksbergense</name>
    <dbReference type="NCBI Taxonomy" id="117567"/>
    <lineage>
        <taxon>Bacteria</taxon>
        <taxon>Bacillati</taxon>
        <taxon>Actinomycetota</taxon>
        <taxon>Actinomycetes</taxon>
        <taxon>Mycobacteriales</taxon>
        <taxon>Mycobacteriaceae</taxon>
        <taxon>Mycolicibacterium</taxon>
    </lineage>
</organism>
<dbReference type="KEGG" id="mfre:EXE63_01990"/>
<geneLocation type="plasmid" evidence="2 3">
    <name>unnamed2</name>
</geneLocation>
<proteinExistence type="predicted"/>